<sequence>MPAPQSRGGVRIRPRNGAHAPLRRGFLPIAHFHDPMKLNARVCFQFLIFNPIPRVGEIVLYRGFLERDGQDGGIELQIAEFSPLFSTSFFALVALFLEESLILALNCGVLVSEGRICR</sequence>
<evidence type="ECO:0000313" key="2">
    <source>
        <dbReference type="Proteomes" id="UP000298416"/>
    </source>
</evidence>
<organism evidence="1">
    <name type="scientific">Salvia splendens</name>
    <name type="common">Scarlet sage</name>
    <dbReference type="NCBI Taxonomy" id="180675"/>
    <lineage>
        <taxon>Eukaryota</taxon>
        <taxon>Viridiplantae</taxon>
        <taxon>Streptophyta</taxon>
        <taxon>Embryophyta</taxon>
        <taxon>Tracheophyta</taxon>
        <taxon>Spermatophyta</taxon>
        <taxon>Magnoliopsida</taxon>
        <taxon>eudicotyledons</taxon>
        <taxon>Gunneridae</taxon>
        <taxon>Pentapetalae</taxon>
        <taxon>asterids</taxon>
        <taxon>lamiids</taxon>
        <taxon>Lamiales</taxon>
        <taxon>Lamiaceae</taxon>
        <taxon>Nepetoideae</taxon>
        <taxon>Mentheae</taxon>
        <taxon>Salviinae</taxon>
        <taxon>Salvia</taxon>
        <taxon>Salvia subgen. Calosphace</taxon>
        <taxon>core Calosphace</taxon>
    </lineage>
</organism>
<evidence type="ECO:0000313" key="1">
    <source>
        <dbReference type="EMBL" id="KAG6411964.1"/>
    </source>
</evidence>
<keyword evidence="2" id="KW-1185">Reference proteome</keyword>
<accession>A0A8X8XFM0</accession>
<gene>
    <name evidence="1" type="ORF">SASPL_124620</name>
</gene>
<name>A0A8X8XFM0_SALSN</name>
<proteinExistence type="predicted"/>
<dbReference type="EMBL" id="PNBA02000009">
    <property type="protein sequence ID" value="KAG6411964.1"/>
    <property type="molecule type" value="Genomic_DNA"/>
</dbReference>
<protein>
    <submittedName>
        <fullName evidence="1">Uncharacterized protein</fullName>
    </submittedName>
</protein>
<comment type="caution">
    <text evidence="1">The sequence shown here is derived from an EMBL/GenBank/DDBJ whole genome shotgun (WGS) entry which is preliminary data.</text>
</comment>
<reference evidence="1" key="1">
    <citation type="submission" date="2018-01" db="EMBL/GenBank/DDBJ databases">
        <authorList>
            <person name="Mao J.F."/>
        </authorList>
    </citation>
    <scope>NUCLEOTIDE SEQUENCE</scope>
    <source>
        <strain evidence="1">Huo1</strain>
        <tissue evidence="1">Leaf</tissue>
    </source>
</reference>
<dbReference type="Proteomes" id="UP000298416">
    <property type="component" value="Unassembled WGS sequence"/>
</dbReference>
<reference evidence="1" key="2">
    <citation type="submission" date="2020-08" db="EMBL/GenBank/DDBJ databases">
        <title>Plant Genome Project.</title>
        <authorList>
            <person name="Zhang R.-G."/>
        </authorList>
    </citation>
    <scope>NUCLEOTIDE SEQUENCE</scope>
    <source>
        <strain evidence="1">Huo1</strain>
        <tissue evidence="1">Leaf</tissue>
    </source>
</reference>
<dbReference type="AlphaFoldDB" id="A0A8X8XFM0"/>